<name>A0A093SA59_9GAMM</name>
<keyword evidence="2" id="KW-0472">Membrane</keyword>
<dbReference type="Proteomes" id="UP000032874">
    <property type="component" value="Unassembled WGS sequence"/>
</dbReference>
<protein>
    <submittedName>
        <fullName evidence="3">Uncharacterized protein</fullName>
    </submittedName>
</protein>
<proteinExistence type="predicted"/>
<evidence type="ECO:0000313" key="4">
    <source>
        <dbReference type="Proteomes" id="UP000032874"/>
    </source>
</evidence>
<keyword evidence="2" id="KW-1133">Transmembrane helix</keyword>
<dbReference type="EMBL" id="JQHM01000001">
    <property type="protein sequence ID" value="KFX06981.1"/>
    <property type="molecule type" value="Genomic_DNA"/>
</dbReference>
<reference evidence="3 4" key="1">
    <citation type="submission" date="2014-08" db="EMBL/GenBank/DDBJ databases">
        <title>Genome sequences of NCPPB Pectobacterium isolates.</title>
        <authorList>
            <person name="Glover R.H."/>
            <person name="Sapp M."/>
            <person name="Elphinstone J."/>
        </authorList>
    </citation>
    <scope>NUCLEOTIDE SEQUENCE [LARGE SCALE GENOMIC DNA]</scope>
    <source>
        <strain evidence="3 4">NCPPB 2795</strain>
    </source>
</reference>
<dbReference type="RefSeq" id="WP_039322194.1">
    <property type="nucleotide sequence ID" value="NZ_JQHM01000001.1"/>
</dbReference>
<organism evidence="3 4">
    <name type="scientific">Pectobacterium betavasculorum</name>
    <dbReference type="NCBI Taxonomy" id="55207"/>
    <lineage>
        <taxon>Bacteria</taxon>
        <taxon>Pseudomonadati</taxon>
        <taxon>Pseudomonadota</taxon>
        <taxon>Gammaproteobacteria</taxon>
        <taxon>Enterobacterales</taxon>
        <taxon>Pectobacteriaceae</taxon>
        <taxon>Pectobacterium</taxon>
    </lineage>
</organism>
<keyword evidence="1" id="KW-0175">Coiled coil</keyword>
<dbReference type="eggNOG" id="ENOG502ZA0H">
    <property type="taxonomic scope" value="Bacteria"/>
</dbReference>
<evidence type="ECO:0000256" key="2">
    <source>
        <dbReference type="SAM" id="Phobius"/>
    </source>
</evidence>
<accession>A0A093SA59</accession>
<gene>
    <name evidence="3" type="ORF">KP22_02510</name>
</gene>
<evidence type="ECO:0000256" key="1">
    <source>
        <dbReference type="SAM" id="Coils"/>
    </source>
</evidence>
<feature type="coiled-coil region" evidence="1">
    <location>
        <begin position="58"/>
        <end position="118"/>
    </location>
</feature>
<feature type="transmembrane region" description="Helical" evidence="2">
    <location>
        <begin position="12"/>
        <end position="33"/>
    </location>
</feature>
<dbReference type="AlphaFoldDB" id="A0A093SA59"/>
<keyword evidence="2" id="KW-0812">Transmembrane</keyword>
<sequence length="224" mass="24608">MWNSLFITHLKFFLSPRVVAALLTIALLLAVYLTGRNQGYQLAQALGDAALAKQLAAFNLLQQQRAETQNQLLRAAAEQYQQQVERGNQLEQRYMAARQKLAADNAALQRKIDHVTQQYIDEKGKVQPVQCVFTRGFVQFYNAAFGLSEDGAADITAAARRTGAASGFGTTADAELQPSGVSQRDILANISDNGERYQALSAQINALLDYIEALQQAGEVTREN</sequence>
<comment type="caution">
    <text evidence="3">The sequence shown here is derived from an EMBL/GenBank/DDBJ whole genome shotgun (WGS) entry which is preliminary data.</text>
</comment>
<evidence type="ECO:0000313" key="3">
    <source>
        <dbReference type="EMBL" id="KFX06981.1"/>
    </source>
</evidence>
<dbReference type="STRING" id="55207.KP22_02510"/>